<evidence type="ECO:0000256" key="4">
    <source>
        <dbReference type="ARBA" id="ARBA00022776"/>
    </source>
</evidence>
<evidence type="ECO:0000256" key="1">
    <source>
        <dbReference type="ARBA" id="ARBA00007050"/>
    </source>
</evidence>
<dbReference type="InterPro" id="IPR038273">
    <property type="entry name" value="Ndc80_sf"/>
</dbReference>
<dbReference type="AlphaFoldDB" id="A0A0B2UVP6"/>
<accession>A0A0B2UVP6</accession>
<evidence type="ECO:0000256" key="9">
    <source>
        <dbReference type="ARBA" id="ARBA00023328"/>
    </source>
</evidence>
<evidence type="ECO:0000256" key="11">
    <source>
        <dbReference type="SAM" id="Coils"/>
    </source>
</evidence>
<dbReference type="EMBL" id="JPKZ01003126">
    <property type="protein sequence ID" value="KHN73309.1"/>
    <property type="molecule type" value="Genomic_DNA"/>
</dbReference>
<evidence type="ECO:0000256" key="7">
    <source>
        <dbReference type="ARBA" id="ARBA00023242"/>
    </source>
</evidence>
<evidence type="ECO:0000256" key="13">
    <source>
        <dbReference type="SAM" id="Phobius"/>
    </source>
</evidence>
<dbReference type="GO" id="GO:0031262">
    <property type="term" value="C:Ndc80 complex"/>
    <property type="evidence" value="ECO:0007669"/>
    <property type="project" value="UniProtKB-UniRule"/>
</dbReference>
<proteinExistence type="inferred from homology"/>
<sequence>MYGSQSSGPPSLRGRQSSSAFTPTNRTRPSRLPTSAAKTSAGRTRNDPARFSYVGSSVSSAAPSSAIKRVSSFFKTPAKQMGFKDTRNLLDREVQAAMQRKVLNFLAAADYPQLNDRLLRCPTKAEFAQMFEFIVAQLDHHYSLEGKIEEEMPRLMRNLGYPVQLKPSTMQTIGATHTMPHLLGAITWLIDAINFADKISPQEMLLSSEDDGGQRRSLAYGYTIRCYKALGDLPGNAVDHSVLERESERLANILEENDELESATEELAAREEAANEEMAEIQKLVGDSQKLEVELATSKDDYAKVMEYQNELKAGIVNAQGKQDVYSAKLTDLEARLAKIKMDNAAKEAHISKQKMSGETARQLRAQKDELNNELEQLKSEMARTDNDIYDQRKLAFREGIELRERYANFIRNFGNVGRCFGVKDDAFETTMQLHSPNEPDFINFLEDVRKHIMALDEGVKRMLVKMEEEEAGVLEEIKGINQQKETLKEEMNKLQRIVEVKEHDRMLKREDWADEVHKVKLELDVAQNELSALHAARSSKANSHEELAEMKKLVQNRKIAIAEARNRLVHEASGRLEQAFELWDLIKVLVDFLIVVIKFIGVISFLSSCFCSCYVVTIYIMTF</sequence>
<evidence type="ECO:0000256" key="8">
    <source>
        <dbReference type="ARBA" id="ARBA00023306"/>
    </source>
</evidence>
<dbReference type="Proteomes" id="UP000031036">
    <property type="component" value="Unassembled WGS sequence"/>
</dbReference>
<comment type="similarity">
    <text evidence="1 10">Belongs to the NDC80/HEC1 family.</text>
</comment>
<feature type="compositionally biased region" description="Polar residues" evidence="12">
    <location>
        <begin position="1"/>
        <end position="43"/>
    </location>
</feature>
<dbReference type="PANTHER" id="PTHR10643">
    <property type="entry name" value="KINETOCHORE PROTEIN NDC80"/>
    <property type="match status" value="1"/>
</dbReference>
<comment type="subunit">
    <text evidence="10">Component of the NDC80 complex.</text>
</comment>
<evidence type="ECO:0000256" key="10">
    <source>
        <dbReference type="RuleBase" id="RU368072"/>
    </source>
</evidence>
<dbReference type="Gene3D" id="1.10.418.30">
    <property type="entry name" value="Ncd80 complex, Ncd80 subunit"/>
    <property type="match status" value="1"/>
</dbReference>
<evidence type="ECO:0000313" key="15">
    <source>
        <dbReference type="EMBL" id="KHN73309.1"/>
    </source>
</evidence>
<comment type="subcellular location">
    <subcellularLocation>
        <location evidence="10">Chromosome</location>
        <location evidence="10">Centromere</location>
        <location evidence="10">Kinetochore</location>
    </subcellularLocation>
    <subcellularLocation>
        <location evidence="10">Nucleus</location>
    </subcellularLocation>
</comment>
<name>A0A0B2UVP6_TOXCA</name>
<keyword evidence="6 11" id="KW-0175">Coiled coil</keyword>
<dbReference type="OrthoDB" id="7459479at2759"/>
<keyword evidence="13" id="KW-1133">Transmembrane helix</keyword>
<evidence type="ECO:0000313" key="16">
    <source>
        <dbReference type="Proteomes" id="UP000031036"/>
    </source>
</evidence>
<dbReference type="GO" id="GO:0051315">
    <property type="term" value="P:attachment of mitotic spindle microtubules to kinetochore"/>
    <property type="evidence" value="ECO:0007669"/>
    <property type="project" value="UniProtKB-UniRule"/>
</dbReference>
<reference evidence="15 16" key="1">
    <citation type="submission" date="2014-11" db="EMBL/GenBank/DDBJ databases">
        <title>Genetic blueprint of the zoonotic pathogen Toxocara canis.</title>
        <authorList>
            <person name="Zhu X.-Q."/>
            <person name="Korhonen P.K."/>
            <person name="Cai H."/>
            <person name="Young N.D."/>
            <person name="Nejsum P."/>
            <person name="von Samson-Himmelstjerna G."/>
            <person name="Boag P.R."/>
            <person name="Tan P."/>
            <person name="Li Q."/>
            <person name="Min J."/>
            <person name="Yang Y."/>
            <person name="Wang X."/>
            <person name="Fang X."/>
            <person name="Hall R.S."/>
            <person name="Hofmann A."/>
            <person name="Sternberg P.W."/>
            <person name="Jex A.R."/>
            <person name="Gasser R.B."/>
        </authorList>
    </citation>
    <scope>NUCLEOTIDE SEQUENCE [LARGE SCALE GENOMIC DNA]</scope>
    <source>
        <strain evidence="15">PN_DK_2014</strain>
    </source>
</reference>
<keyword evidence="16" id="KW-1185">Reference proteome</keyword>
<evidence type="ECO:0000256" key="12">
    <source>
        <dbReference type="SAM" id="MobiDB-lite"/>
    </source>
</evidence>
<feature type="coiled-coil region" evidence="11">
    <location>
        <begin position="464"/>
        <end position="568"/>
    </location>
</feature>
<dbReference type="OMA" id="PSHKFQK"/>
<evidence type="ECO:0000256" key="3">
    <source>
        <dbReference type="ARBA" id="ARBA00022618"/>
    </source>
</evidence>
<dbReference type="GO" id="GO:0051301">
    <property type="term" value="P:cell division"/>
    <property type="evidence" value="ECO:0007669"/>
    <property type="project" value="UniProtKB-UniRule"/>
</dbReference>
<evidence type="ECO:0000256" key="6">
    <source>
        <dbReference type="ARBA" id="ARBA00023054"/>
    </source>
</evidence>
<dbReference type="InterPro" id="IPR005550">
    <property type="entry name" value="Kinetochore_Ndc80"/>
</dbReference>
<dbReference type="Pfam" id="PF03801">
    <property type="entry name" value="Ndc80_HEC"/>
    <property type="match status" value="1"/>
</dbReference>
<dbReference type="PANTHER" id="PTHR10643:SF2">
    <property type="entry name" value="KINETOCHORE PROTEIN NDC80 HOMOLOG"/>
    <property type="match status" value="1"/>
</dbReference>
<gene>
    <name evidence="15" type="primary">ndc-80</name>
    <name evidence="15" type="ORF">Tcan_06962</name>
</gene>
<evidence type="ECO:0000259" key="14">
    <source>
        <dbReference type="Pfam" id="PF03801"/>
    </source>
</evidence>
<keyword evidence="13" id="KW-0812">Transmembrane</keyword>
<keyword evidence="4 10" id="KW-0498">Mitosis</keyword>
<feature type="domain" description="Kinetochore protein Ndc80 CH" evidence="14">
    <location>
        <begin position="62"/>
        <end position="198"/>
    </location>
</feature>
<evidence type="ECO:0000256" key="2">
    <source>
        <dbReference type="ARBA" id="ARBA00022454"/>
    </source>
</evidence>
<feature type="transmembrane region" description="Helical" evidence="13">
    <location>
        <begin position="593"/>
        <end position="621"/>
    </location>
</feature>
<keyword evidence="8 10" id="KW-0131">Cell cycle</keyword>
<keyword evidence="13" id="KW-0472">Membrane</keyword>
<protein>
    <recommendedName>
        <fullName evidence="10">Kinetochore protein NDC80</fullName>
    </recommendedName>
</protein>
<feature type="coiled-coil region" evidence="11">
    <location>
        <begin position="243"/>
        <end position="294"/>
    </location>
</feature>
<dbReference type="STRING" id="6265.A0A0B2UVP6"/>
<keyword evidence="7 10" id="KW-0539">Nucleus</keyword>
<keyword evidence="2 10" id="KW-0158">Chromosome</keyword>
<comment type="function">
    <text evidence="10">Acts as a component of the essential kinetochore-associated NDC80 complex, which is required for chromosome segregation and spindle checkpoint activity.</text>
</comment>
<keyword evidence="3 10" id="KW-0132">Cell division</keyword>
<comment type="caution">
    <text evidence="15">The sequence shown here is derived from an EMBL/GenBank/DDBJ whole genome shotgun (WGS) entry which is preliminary data.</text>
</comment>
<feature type="coiled-coil region" evidence="11">
    <location>
        <begin position="330"/>
        <end position="388"/>
    </location>
</feature>
<organism evidence="15 16">
    <name type="scientific">Toxocara canis</name>
    <name type="common">Canine roundworm</name>
    <dbReference type="NCBI Taxonomy" id="6265"/>
    <lineage>
        <taxon>Eukaryota</taxon>
        <taxon>Metazoa</taxon>
        <taxon>Ecdysozoa</taxon>
        <taxon>Nematoda</taxon>
        <taxon>Chromadorea</taxon>
        <taxon>Rhabditida</taxon>
        <taxon>Spirurina</taxon>
        <taxon>Ascaridomorpha</taxon>
        <taxon>Ascaridoidea</taxon>
        <taxon>Toxocaridae</taxon>
        <taxon>Toxocara</taxon>
    </lineage>
</organism>
<dbReference type="InterPro" id="IPR055260">
    <property type="entry name" value="Ndc80_CH"/>
</dbReference>
<keyword evidence="5 10" id="KW-0995">Kinetochore</keyword>
<evidence type="ECO:0000256" key="5">
    <source>
        <dbReference type="ARBA" id="ARBA00022838"/>
    </source>
</evidence>
<keyword evidence="9 10" id="KW-0137">Centromere</keyword>
<feature type="region of interest" description="Disordered" evidence="12">
    <location>
        <begin position="1"/>
        <end position="49"/>
    </location>
</feature>
<dbReference type="GO" id="GO:0005634">
    <property type="term" value="C:nucleus"/>
    <property type="evidence" value="ECO:0007669"/>
    <property type="project" value="UniProtKB-SubCell"/>
</dbReference>